<dbReference type="PANTHER" id="PTHR11527">
    <property type="entry name" value="HEAT-SHOCK PROTEIN 20 FAMILY MEMBER"/>
    <property type="match status" value="1"/>
</dbReference>
<dbReference type="SUPFAM" id="SSF49764">
    <property type="entry name" value="HSP20-like chaperones"/>
    <property type="match status" value="1"/>
</dbReference>
<evidence type="ECO:0000313" key="5">
    <source>
        <dbReference type="Proteomes" id="UP000276568"/>
    </source>
</evidence>
<organism evidence="4 5">
    <name type="scientific">Absicoccus porci</name>
    <dbReference type="NCBI Taxonomy" id="2486576"/>
    <lineage>
        <taxon>Bacteria</taxon>
        <taxon>Bacillati</taxon>
        <taxon>Bacillota</taxon>
        <taxon>Erysipelotrichia</taxon>
        <taxon>Erysipelotrichales</taxon>
        <taxon>Erysipelotrichaceae</taxon>
        <taxon>Absicoccus</taxon>
    </lineage>
</organism>
<dbReference type="AlphaFoldDB" id="A0A3N0I007"/>
<dbReference type="Pfam" id="PF00011">
    <property type="entry name" value="HSP20"/>
    <property type="match status" value="1"/>
</dbReference>
<dbReference type="InterPro" id="IPR031107">
    <property type="entry name" value="Small_HSP"/>
</dbReference>
<gene>
    <name evidence="4" type="ORF">EDX97_06195</name>
</gene>
<dbReference type="Proteomes" id="UP000276568">
    <property type="component" value="Unassembled WGS sequence"/>
</dbReference>
<dbReference type="CDD" id="cd06471">
    <property type="entry name" value="ACD_LpsHSP_like"/>
    <property type="match status" value="1"/>
</dbReference>
<dbReference type="RefSeq" id="WP_128520293.1">
    <property type="nucleotide sequence ID" value="NZ_JALFCT010000059.1"/>
</dbReference>
<dbReference type="InterPro" id="IPR002068">
    <property type="entry name" value="A-crystallin/Hsp20_dom"/>
</dbReference>
<sequence>MMYYPTFDRLFDDFFDTQWTGSNDVMKTDIVEKDGNIQFNMEVPGVNKDDIQIELNDGVLNITASRDQNHEDKDDNDQLIRQERNYGRYTRSFYVGDNVKPEDVKAHFENGELQITVPDKQDAIENHETISIE</sequence>
<dbReference type="OrthoDB" id="9811615at2"/>
<evidence type="ECO:0000256" key="2">
    <source>
        <dbReference type="RuleBase" id="RU003616"/>
    </source>
</evidence>
<feature type="domain" description="SHSP" evidence="3">
    <location>
        <begin position="19"/>
        <end position="133"/>
    </location>
</feature>
<dbReference type="PROSITE" id="PS01031">
    <property type="entry name" value="SHSP"/>
    <property type="match status" value="1"/>
</dbReference>
<proteinExistence type="inferred from homology"/>
<reference evidence="4 5" key="1">
    <citation type="submission" date="2018-11" db="EMBL/GenBank/DDBJ databases">
        <title>Clostridium sp. nov., a member of the family Erysipelotrichaceae isolated from pig faeces.</title>
        <authorList>
            <person name="Chang Y.-H."/>
        </authorList>
    </citation>
    <scope>NUCLEOTIDE SEQUENCE [LARGE SCALE GENOMIC DNA]</scope>
    <source>
        <strain evidence="4 5">YH-panp20</strain>
    </source>
</reference>
<evidence type="ECO:0000313" key="4">
    <source>
        <dbReference type="EMBL" id="RNM30379.1"/>
    </source>
</evidence>
<dbReference type="Gene3D" id="2.60.40.790">
    <property type="match status" value="1"/>
</dbReference>
<protein>
    <submittedName>
        <fullName evidence="4">Hsp20/alpha crystallin family protein</fullName>
    </submittedName>
</protein>
<evidence type="ECO:0000256" key="1">
    <source>
        <dbReference type="PROSITE-ProRule" id="PRU00285"/>
    </source>
</evidence>
<evidence type="ECO:0000259" key="3">
    <source>
        <dbReference type="PROSITE" id="PS01031"/>
    </source>
</evidence>
<name>A0A3N0I007_9FIRM</name>
<dbReference type="InterPro" id="IPR008978">
    <property type="entry name" value="HSP20-like_chaperone"/>
</dbReference>
<accession>A0A3N0I007</accession>
<comment type="similarity">
    <text evidence="1 2">Belongs to the small heat shock protein (HSP20) family.</text>
</comment>
<comment type="caution">
    <text evidence="4">The sequence shown here is derived from an EMBL/GenBank/DDBJ whole genome shotgun (WGS) entry which is preliminary data.</text>
</comment>
<keyword evidence="5" id="KW-1185">Reference proteome</keyword>
<dbReference type="EMBL" id="RJQC01000002">
    <property type="protein sequence ID" value="RNM30379.1"/>
    <property type="molecule type" value="Genomic_DNA"/>
</dbReference>